<keyword evidence="2" id="KW-1185">Reference proteome</keyword>
<evidence type="ECO:0000313" key="1">
    <source>
        <dbReference type="EMBL" id="MDR7192450.1"/>
    </source>
</evidence>
<dbReference type="RefSeq" id="WP_310233548.1">
    <property type="nucleotide sequence ID" value="NZ_JAVDWO010000004.1"/>
</dbReference>
<proteinExistence type="predicted"/>
<accession>A0ABU1XUK5</accession>
<comment type="caution">
    <text evidence="1">The sequence shown here is derived from an EMBL/GenBank/DDBJ whole genome shotgun (WGS) entry which is preliminary data.</text>
</comment>
<protein>
    <submittedName>
        <fullName evidence="1">Uncharacterized protein</fullName>
    </submittedName>
</protein>
<dbReference type="Proteomes" id="UP001256588">
    <property type="component" value="Unassembled WGS sequence"/>
</dbReference>
<evidence type="ECO:0000313" key="2">
    <source>
        <dbReference type="Proteomes" id="UP001256588"/>
    </source>
</evidence>
<sequence>MKLLFLGLVLMVALAAGAVWNERRHGEEVGDLAYVVSAVALAGMPAQPTSAPDVNHQGKPGCHVARYAGHAPASRSP</sequence>
<name>A0ABU1XUK5_9GAMM</name>
<reference evidence="1 2" key="1">
    <citation type="submission" date="2023-07" db="EMBL/GenBank/DDBJ databases">
        <title>Sorghum-associated microbial communities from plants grown in Nebraska, USA.</title>
        <authorList>
            <person name="Schachtman D."/>
        </authorList>
    </citation>
    <scope>NUCLEOTIDE SEQUENCE [LARGE SCALE GENOMIC DNA]</scope>
    <source>
        <strain evidence="1 2">4099</strain>
    </source>
</reference>
<gene>
    <name evidence="1" type="ORF">J2W68_001164</name>
</gene>
<dbReference type="EMBL" id="JAVDWO010000004">
    <property type="protein sequence ID" value="MDR7192450.1"/>
    <property type="molecule type" value="Genomic_DNA"/>
</dbReference>
<organism evidence="1 2">
    <name type="scientific">Luteimonas terrae</name>
    <dbReference type="NCBI Taxonomy" id="1530191"/>
    <lineage>
        <taxon>Bacteria</taxon>
        <taxon>Pseudomonadati</taxon>
        <taxon>Pseudomonadota</taxon>
        <taxon>Gammaproteobacteria</taxon>
        <taxon>Lysobacterales</taxon>
        <taxon>Lysobacteraceae</taxon>
        <taxon>Luteimonas</taxon>
    </lineage>
</organism>